<dbReference type="SUPFAM" id="SSF54236">
    <property type="entry name" value="Ubiquitin-like"/>
    <property type="match status" value="1"/>
</dbReference>
<dbReference type="InterPro" id="IPR015940">
    <property type="entry name" value="UBA"/>
</dbReference>
<dbReference type="SMART" id="SM00213">
    <property type="entry name" value="UBQ"/>
    <property type="match status" value="1"/>
</dbReference>
<evidence type="ECO:0000256" key="1">
    <source>
        <dbReference type="SAM" id="MobiDB-lite"/>
    </source>
</evidence>
<dbReference type="PROSITE" id="PS50030">
    <property type="entry name" value="UBA"/>
    <property type="match status" value="1"/>
</dbReference>
<dbReference type="GO" id="GO:0006511">
    <property type="term" value="P:ubiquitin-dependent protein catabolic process"/>
    <property type="evidence" value="ECO:0007669"/>
    <property type="project" value="TreeGrafter"/>
</dbReference>
<feature type="region of interest" description="Disordered" evidence="1">
    <location>
        <begin position="346"/>
        <end position="424"/>
    </location>
</feature>
<feature type="domain" description="Ubiquitin-like" evidence="3">
    <location>
        <begin position="74"/>
        <end position="143"/>
    </location>
</feature>
<evidence type="ECO:0000259" key="3">
    <source>
        <dbReference type="PROSITE" id="PS50053"/>
    </source>
</evidence>
<feature type="compositionally biased region" description="Polar residues" evidence="1">
    <location>
        <begin position="170"/>
        <end position="186"/>
    </location>
</feature>
<reference evidence="4" key="1">
    <citation type="journal article" date="2011" name="PLoS Biol.">
        <title>Gene gain and loss during evolution of obligate parasitism in the white rust pathogen of Arabidopsis thaliana.</title>
        <authorList>
            <person name="Kemen E."/>
            <person name="Gardiner A."/>
            <person name="Schultz-Larsen T."/>
            <person name="Kemen A.C."/>
            <person name="Balmuth A.L."/>
            <person name="Robert-Seilaniantz A."/>
            <person name="Bailey K."/>
            <person name="Holub E."/>
            <person name="Studholme D.J."/>
            <person name="Maclean D."/>
            <person name="Jones J.D."/>
        </authorList>
    </citation>
    <scope>NUCLEOTIDE SEQUENCE</scope>
</reference>
<dbReference type="InterPro" id="IPR029071">
    <property type="entry name" value="Ubiquitin-like_domsf"/>
</dbReference>
<dbReference type="Pfam" id="PF00240">
    <property type="entry name" value="ubiquitin"/>
    <property type="match status" value="1"/>
</dbReference>
<dbReference type="GO" id="GO:0031593">
    <property type="term" value="F:polyubiquitin modification-dependent protein binding"/>
    <property type="evidence" value="ECO:0007669"/>
    <property type="project" value="TreeGrafter"/>
</dbReference>
<dbReference type="SMART" id="SM00165">
    <property type="entry name" value="UBA"/>
    <property type="match status" value="1"/>
</dbReference>
<dbReference type="InterPro" id="IPR006636">
    <property type="entry name" value="STI1_HS-bd"/>
</dbReference>
<dbReference type="InterPro" id="IPR019954">
    <property type="entry name" value="Ubiquitin_CS"/>
</dbReference>
<evidence type="ECO:0000259" key="2">
    <source>
        <dbReference type="PROSITE" id="PS50030"/>
    </source>
</evidence>
<dbReference type="AlphaFoldDB" id="F0W2V5"/>
<sequence>MKFDYVDLIIDAYSFILRCLVRVQVTKGFPIMYFIIDKTDIISIQTVRKQVTNKNLASKRYILLTDKEGVKRMVQLNVKTTGGRVVTIDVEIDQSIRECKQLLEELLDVPIDQQRLIFRGKVLNDTAKLLSYGIKEKETIYFVRGSTRSTKSSASSNEAQSAASSNTSSVPILNNESTSAPFGTAAMTGTSNLMGGFPMPPSSNGPSAANGSGMFGLPDMSSMQQNMLRNPEMMRQMMDSPLFQGLLDNPDVLRSTIQSNPAMQQLLEQNPQLNHIMNDPELMRQSMEAMRNPVAMREMMRNQDSALRNIESHPEGFNMLRRMYHDVQEPLLDAASTGVGAPRVPAFTMPGVTSTTPAAESAQSSLPSSGGSMRGSGFESQAANPWASGTGMLQNALNQDNSNASSPFGNDGGVPGTQPSENTQGMAQLLSNPMMQMAMSQFLNNPQQWIQQMEHTNPGLAAMLNANPQAQQMLQNPDMMRSMLNPQNMQAILQLQGALDQLQAGGVLPSTQVSGSNVGSSGLGLHTGTPNPFSLLSSLSAGSPGISNNPGSSNPDQLYASQLTQLSDMGFSDREQNIRALQATSGNVHAAVDRILSGLS</sequence>
<organism evidence="4">
    <name type="scientific">Albugo laibachii Nc14</name>
    <dbReference type="NCBI Taxonomy" id="890382"/>
    <lineage>
        <taxon>Eukaryota</taxon>
        <taxon>Sar</taxon>
        <taxon>Stramenopiles</taxon>
        <taxon>Oomycota</taxon>
        <taxon>Peronosporomycetes</taxon>
        <taxon>Albuginales</taxon>
        <taxon>Albuginaceae</taxon>
        <taxon>Albugo</taxon>
    </lineage>
</organism>
<feature type="region of interest" description="Disordered" evidence="1">
    <location>
        <begin position="193"/>
        <end position="212"/>
    </location>
</feature>
<dbReference type="SMART" id="SM00727">
    <property type="entry name" value="STI1"/>
    <property type="match status" value="3"/>
</dbReference>
<dbReference type="Gene3D" id="3.10.20.90">
    <property type="entry name" value="Phosphatidylinositol 3-kinase Catalytic Subunit, Chain A, domain 1"/>
    <property type="match status" value="1"/>
</dbReference>
<proteinExistence type="predicted"/>
<gene>
    <name evidence="4" type="primary">AlNc14C11G1333</name>
    <name evidence="4" type="ORF">ALNC14_015340</name>
</gene>
<dbReference type="InterPro" id="IPR009060">
    <property type="entry name" value="UBA-like_sf"/>
</dbReference>
<protein>
    <submittedName>
        <fullName evidence="4">Ubiquitin family protein putative</fullName>
    </submittedName>
</protein>
<dbReference type="PROSITE" id="PS50053">
    <property type="entry name" value="UBIQUITIN_2"/>
    <property type="match status" value="1"/>
</dbReference>
<reference evidence="4" key="2">
    <citation type="submission" date="2011-02" db="EMBL/GenBank/DDBJ databases">
        <authorList>
            <person name="MacLean D."/>
        </authorList>
    </citation>
    <scope>NUCLEOTIDE SEQUENCE</scope>
</reference>
<dbReference type="GO" id="GO:0005829">
    <property type="term" value="C:cytosol"/>
    <property type="evidence" value="ECO:0007669"/>
    <property type="project" value="TreeGrafter"/>
</dbReference>
<dbReference type="PRINTS" id="PR00348">
    <property type="entry name" value="UBIQUITIN"/>
</dbReference>
<feature type="domain" description="UBA" evidence="2">
    <location>
        <begin position="554"/>
        <end position="598"/>
    </location>
</feature>
<dbReference type="InterPro" id="IPR019956">
    <property type="entry name" value="Ubiquitin_dom"/>
</dbReference>
<dbReference type="PROSITE" id="PS00299">
    <property type="entry name" value="UBIQUITIN_1"/>
    <property type="match status" value="1"/>
</dbReference>
<accession>F0W2V5</accession>
<dbReference type="InterPro" id="IPR015496">
    <property type="entry name" value="Ubiquilin"/>
</dbReference>
<feature type="compositionally biased region" description="Polar residues" evidence="1">
    <location>
        <begin position="391"/>
        <end position="408"/>
    </location>
</feature>
<feature type="region of interest" description="Disordered" evidence="1">
    <location>
        <begin position="146"/>
        <end position="186"/>
    </location>
</feature>
<dbReference type="FunFam" id="1.10.260.100:FF:000001">
    <property type="entry name" value="Ubiquilin 1"/>
    <property type="match status" value="1"/>
</dbReference>
<dbReference type="InterPro" id="IPR000626">
    <property type="entry name" value="Ubiquitin-like_dom"/>
</dbReference>
<dbReference type="PANTHER" id="PTHR10677:SF3">
    <property type="entry name" value="FI07626P-RELATED"/>
    <property type="match status" value="1"/>
</dbReference>
<dbReference type="PANTHER" id="PTHR10677">
    <property type="entry name" value="UBIQUILIN"/>
    <property type="match status" value="1"/>
</dbReference>
<evidence type="ECO:0000313" key="4">
    <source>
        <dbReference type="EMBL" id="CCA15391.1"/>
    </source>
</evidence>
<dbReference type="Pfam" id="PF23195">
    <property type="entry name" value="UBQLN1"/>
    <property type="match status" value="1"/>
</dbReference>
<feature type="compositionally biased region" description="Low complexity" evidence="1">
    <location>
        <begin position="361"/>
        <end position="380"/>
    </location>
</feature>
<dbReference type="Pfam" id="PF00627">
    <property type="entry name" value="UBA"/>
    <property type="match status" value="1"/>
</dbReference>
<dbReference type="CDD" id="cd14399">
    <property type="entry name" value="UBA_PLICs"/>
    <property type="match status" value="1"/>
</dbReference>
<dbReference type="Gene3D" id="1.10.8.10">
    <property type="entry name" value="DNA helicase RuvA subunit, C-terminal domain"/>
    <property type="match status" value="1"/>
</dbReference>
<name>F0W2V5_9STRA</name>
<dbReference type="SUPFAM" id="SSF46934">
    <property type="entry name" value="UBA-like"/>
    <property type="match status" value="1"/>
</dbReference>
<dbReference type="Gene3D" id="1.10.260.100">
    <property type="match status" value="1"/>
</dbReference>
<dbReference type="HOGENOM" id="CLU_024293_4_0_1"/>
<feature type="compositionally biased region" description="Low complexity" evidence="1">
    <location>
        <begin position="146"/>
        <end position="169"/>
    </location>
</feature>
<dbReference type="EMBL" id="FR824056">
    <property type="protein sequence ID" value="CCA15391.1"/>
    <property type="molecule type" value="Genomic_DNA"/>
</dbReference>